<feature type="region of interest" description="Disordered" evidence="7">
    <location>
        <begin position="1"/>
        <end position="26"/>
    </location>
</feature>
<keyword evidence="6 8" id="KW-0472">Membrane</keyword>
<protein>
    <submittedName>
        <fullName evidence="10">Sugar transferase</fullName>
        <ecNumber evidence="10">2.7.8.-</ecNumber>
    </submittedName>
</protein>
<proteinExistence type="inferred from homology"/>
<organism evidence="10 11">
    <name type="scientific">Conexibacter stalactiti</name>
    <dbReference type="NCBI Taxonomy" id="1940611"/>
    <lineage>
        <taxon>Bacteria</taxon>
        <taxon>Bacillati</taxon>
        <taxon>Actinomycetota</taxon>
        <taxon>Thermoleophilia</taxon>
        <taxon>Solirubrobacterales</taxon>
        <taxon>Conexibacteraceae</taxon>
        <taxon>Conexibacter</taxon>
    </lineage>
</organism>
<evidence type="ECO:0000256" key="1">
    <source>
        <dbReference type="ARBA" id="ARBA00004141"/>
    </source>
</evidence>
<evidence type="ECO:0000256" key="3">
    <source>
        <dbReference type="ARBA" id="ARBA00022679"/>
    </source>
</evidence>
<dbReference type="PANTHER" id="PTHR30576">
    <property type="entry name" value="COLANIC BIOSYNTHESIS UDP-GLUCOSE LIPID CARRIER TRANSFERASE"/>
    <property type="match status" value="1"/>
</dbReference>
<dbReference type="EMBL" id="JAWSTH010000007">
    <property type="protein sequence ID" value="MDW5593623.1"/>
    <property type="molecule type" value="Genomic_DNA"/>
</dbReference>
<accession>A0ABU4HJY1</accession>
<dbReference type="NCBIfam" id="TIGR03025">
    <property type="entry name" value="EPS_sugtrans"/>
    <property type="match status" value="1"/>
</dbReference>
<evidence type="ECO:0000256" key="6">
    <source>
        <dbReference type="ARBA" id="ARBA00023136"/>
    </source>
</evidence>
<comment type="subcellular location">
    <subcellularLocation>
        <location evidence="1">Membrane</location>
        <topology evidence="1">Multi-pass membrane protein</topology>
    </subcellularLocation>
</comment>
<feature type="transmembrane region" description="Helical" evidence="8">
    <location>
        <begin position="323"/>
        <end position="344"/>
    </location>
</feature>
<dbReference type="PANTHER" id="PTHR30576:SF10">
    <property type="entry name" value="SLL5057 PROTEIN"/>
    <property type="match status" value="1"/>
</dbReference>
<feature type="transmembrane region" description="Helical" evidence="8">
    <location>
        <begin position="153"/>
        <end position="173"/>
    </location>
</feature>
<feature type="transmembrane region" description="Helical" evidence="8">
    <location>
        <begin position="98"/>
        <end position="116"/>
    </location>
</feature>
<evidence type="ECO:0000259" key="9">
    <source>
        <dbReference type="Pfam" id="PF02397"/>
    </source>
</evidence>
<dbReference type="EC" id="2.7.8.-" evidence="10"/>
<evidence type="ECO:0000256" key="5">
    <source>
        <dbReference type="ARBA" id="ARBA00022989"/>
    </source>
</evidence>
<comment type="caution">
    <text evidence="10">The sequence shown here is derived from an EMBL/GenBank/DDBJ whole genome shotgun (WGS) entry which is preliminary data.</text>
</comment>
<dbReference type="Gene3D" id="3.40.50.720">
    <property type="entry name" value="NAD(P)-binding Rossmann-like Domain"/>
    <property type="match status" value="1"/>
</dbReference>
<evidence type="ECO:0000256" key="7">
    <source>
        <dbReference type="SAM" id="MobiDB-lite"/>
    </source>
</evidence>
<feature type="domain" description="Bacterial sugar transferase" evidence="9">
    <location>
        <begin position="318"/>
        <end position="505"/>
    </location>
</feature>
<reference evidence="10 11" key="2">
    <citation type="submission" date="2023-10" db="EMBL/GenBank/DDBJ databases">
        <authorList>
            <person name="Han X.F."/>
        </authorList>
    </citation>
    <scope>NUCLEOTIDE SEQUENCE [LARGE SCALE GENOMIC DNA]</scope>
    <source>
        <strain evidence="10 11">KCTC 39840</strain>
    </source>
</reference>
<dbReference type="Proteomes" id="UP001284601">
    <property type="component" value="Unassembled WGS sequence"/>
</dbReference>
<gene>
    <name evidence="10" type="ORF">R7226_04705</name>
</gene>
<keyword evidence="5 8" id="KW-1133">Transmembrane helix</keyword>
<keyword evidence="3 10" id="KW-0808">Transferase</keyword>
<dbReference type="GO" id="GO:0016740">
    <property type="term" value="F:transferase activity"/>
    <property type="evidence" value="ECO:0007669"/>
    <property type="project" value="UniProtKB-KW"/>
</dbReference>
<keyword evidence="4 8" id="KW-0812">Transmembrane</keyword>
<evidence type="ECO:0000313" key="10">
    <source>
        <dbReference type="EMBL" id="MDW5593623.1"/>
    </source>
</evidence>
<comment type="similarity">
    <text evidence="2">Belongs to the bacterial sugar transferase family.</text>
</comment>
<dbReference type="InterPro" id="IPR003362">
    <property type="entry name" value="Bact_transf"/>
</dbReference>
<reference evidence="11" key="1">
    <citation type="submission" date="2023-07" db="EMBL/GenBank/DDBJ databases">
        <title>Conexibacter stalactiti sp. nov., isolated from stalactites in a lava cave and emended description of the genus Conexibacter.</title>
        <authorList>
            <person name="Lee S.D."/>
        </authorList>
    </citation>
    <scope>NUCLEOTIDE SEQUENCE [LARGE SCALE GENOMIC DNA]</scope>
    <source>
        <strain evidence="11">KCTC 39840</strain>
    </source>
</reference>
<feature type="transmembrane region" description="Helical" evidence="8">
    <location>
        <begin position="53"/>
        <end position="78"/>
    </location>
</feature>
<name>A0ABU4HJY1_9ACTN</name>
<evidence type="ECO:0000313" key="11">
    <source>
        <dbReference type="Proteomes" id="UP001284601"/>
    </source>
</evidence>
<sequence length="511" mass="56870">MQRVANGALNVDEQHPGRPADVAALSDRDVRRKRPPALSFLLRLVTLRKLLRIASLLALDFAGVWLALFTALLLKALIKGEHDLASGVELASGQTRDFLAFAYLLTVLLFARSDLYADRPRRPGLTRIVTSLFQVTVVALIFAVVSGQEFSSYYLFYGTLGFAVLYVSSFRWLHTEVTGFLLSQAGYTRRTLLVGSGKHIDQVAHALAGGSGREIEMVGYISLTPRPDNGLRSLGALADLGAVLERDRVQEVIIADPDFPQEQAVELVDTCHQRGVEVHIAPSTMEILVQRAEFVPGQSLPLFTLKPPVFEGIDFAVKRTFDLIGAFVILLLLSPLLLTISIAVKLTSRGPILYRSARPGIGGLPFDCFKFRTMRNDAGVTDEELELLNEADGALFKIRDDPRVTTVGRLLRRFSLDELPQLVNVVRGEMSLVGPRPLPMRDFERLEEWHKKRYLVLPGITGLWQVSGRSELDFDDLVRLDFLYLERWSVALDLVILLKTVPAVVTRRGAF</sequence>
<dbReference type="InterPro" id="IPR017475">
    <property type="entry name" value="EPS_sugar_tfrase"/>
</dbReference>
<dbReference type="Pfam" id="PF02397">
    <property type="entry name" value="Bac_transf"/>
    <property type="match status" value="1"/>
</dbReference>
<evidence type="ECO:0000256" key="4">
    <source>
        <dbReference type="ARBA" id="ARBA00022692"/>
    </source>
</evidence>
<dbReference type="Pfam" id="PF13727">
    <property type="entry name" value="CoA_binding_3"/>
    <property type="match status" value="1"/>
</dbReference>
<evidence type="ECO:0000256" key="8">
    <source>
        <dbReference type="SAM" id="Phobius"/>
    </source>
</evidence>
<feature type="transmembrane region" description="Helical" evidence="8">
    <location>
        <begin position="128"/>
        <end position="147"/>
    </location>
</feature>
<evidence type="ECO:0000256" key="2">
    <source>
        <dbReference type="ARBA" id="ARBA00006464"/>
    </source>
</evidence>
<dbReference type="RefSeq" id="WP_318595883.1">
    <property type="nucleotide sequence ID" value="NZ_JAWSTH010000007.1"/>
</dbReference>
<keyword evidence="11" id="KW-1185">Reference proteome</keyword>